<evidence type="ECO:0000313" key="1">
    <source>
        <dbReference type="EMBL" id="KAI0030934.1"/>
    </source>
</evidence>
<gene>
    <name evidence="1" type="ORF">K488DRAFT_53129</name>
</gene>
<reference evidence="1" key="1">
    <citation type="submission" date="2021-02" db="EMBL/GenBank/DDBJ databases">
        <authorList>
            <consortium name="DOE Joint Genome Institute"/>
            <person name="Ahrendt S."/>
            <person name="Looney B.P."/>
            <person name="Miyauchi S."/>
            <person name="Morin E."/>
            <person name="Drula E."/>
            <person name="Courty P.E."/>
            <person name="Chicoki N."/>
            <person name="Fauchery L."/>
            <person name="Kohler A."/>
            <person name="Kuo A."/>
            <person name="Labutti K."/>
            <person name="Pangilinan J."/>
            <person name="Lipzen A."/>
            <person name="Riley R."/>
            <person name="Andreopoulos W."/>
            <person name="He G."/>
            <person name="Johnson J."/>
            <person name="Barry K.W."/>
            <person name="Grigoriev I.V."/>
            <person name="Nagy L."/>
            <person name="Hibbett D."/>
            <person name="Henrissat B."/>
            <person name="Matheny P.B."/>
            <person name="Labbe J."/>
            <person name="Martin F."/>
        </authorList>
    </citation>
    <scope>NUCLEOTIDE SEQUENCE</scope>
    <source>
        <strain evidence="1">EC-137</strain>
    </source>
</reference>
<name>A0ACB8QGI9_9AGAM</name>
<reference evidence="1" key="2">
    <citation type="journal article" date="2022" name="New Phytol.">
        <title>Evolutionary transition to the ectomycorrhizal habit in the genomes of a hyperdiverse lineage of mushroom-forming fungi.</title>
        <authorList>
            <person name="Looney B."/>
            <person name="Miyauchi S."/>
            <person name="Morin E."/>
            <person name="Drula E."/>
            <person name="Courty P.E."/>
            <person name="Kohler A."/>
            <person name="Kuo A."/>
            <person name="LaButti K."/>
            <person name="Pangilinan J."/>
            <person name="Lipzen A."/>
            <person name="Riley R."/>
            <person name="Andreopoulos W."/>
            <person name="He G."/>
            <person name="Johnson J."/>
            <person name="Nolan M."/>
            <person name="Tritt A."/>
            <person name="Barry K.W."/>
            <person name="Grigoriev I.V."/>
            <person name="Nagy L.G."/>
            <person name="Hibbett D."/>
            <person name="Henrissat B."/>
            <person name="Matheny P.B."/>
            <person name="Labbe J."/>
            <person name="Martin F.M."/>
        </authorList>
    </citation>
    <scope>NUCLEOTIDE SEQUENCE</scope>
    <source>
        <strain evidence="1">EC-137</strain>
    </source>
</reference>
<feature type="non-terminal residue" evidence="1">
    <location>
        <position position="1"/>
    </location>
</feature>
<dbReference type="Proteomes" id="UP000814128">
    <property type="component" value="Unassembled WGS sequence"/>
</dbReference>
<keyword evidence="2" id="KW-1185">Reference proteome</keyword>
<protein>
    <submittedName>
        <fullName evidence="1">Uncharacterized protein</fullName>
    </submittedName>
</protein>
<accession>A0ACB8QGI9</accession>
<proteinExistence type="predicted"/>
<organism evidence="1 2">
    <name type="scientific">Vararia minispora EC-137</name>
    <dbReference type="NCBI Taxonomy" id="1314806"/>
    <lineage>
        <taxon>Eukaryota</taxon>
        <taxon>Fungi</taxon>
        <taxon>Dikarya</taxon>
        <taxon>Basidiomycota</taxon>
        <taxon>Agaricomycotina</taxon>
        <taxon>Agaricomycetes</taxon>
        <taxon>Russulales</taxon>
        <taxon>Lachnocladiaceae</taxon>
        <taxon>Vararia</taxon>
    </lineage>
</organism>
<dbReference type="EMBL" id="MU273599">
    <property type="protein sequence ID" value="KAI0030934.1"/>
    <property type="molecule type" value="Genomic_DNA"/>
</dbReference>
<sequence length="129" mass="13848">EIRSDQDPTFHLYLQNNGGTPVLGPETSSGYFTIAGTIALTGADGSVVYLNVNESGTASYKPLTLDNVATTTDWGLEGDTIITTNPRQLNFLTCPTTDANFWEVYLQEGNDQPAGQTCSLTSLHLPCLC</sequence>
<evidence type="ECO:0000313" key="2">
    <source>
        <dbReference type="Proteomes" id="UP000814128"/>
    </source>
</evidence>
<comment type="caution">
    <text evidence="1">The sequence shown here is derived from an EMBL/GenBank/DDBJ whole genome shotgun (WGS) entry which is preliminary data.</text>
</comment>